<protein>
    <submittedName>
        <fullName evidence="3">Glycine/betaine ABC transporter substrate-binding protein</fullName>
    </submittedName>
</protein>
<dbReference type="Proteomes" id="UP000600171">
    <property type="component" value="Unassembled WGS sequence"/>
</dbReference>
<dbReference type="CDD" id="cd13606">
    <property type="entry name" value="PBP2_ProX_like"/>
    <property type="match status" value="1"/>
</dbReference>
<dbReference type="PROSITE" id="PS51257">
    <property type="entry name" value="PROKAR_LIPOPROTEIN"/>
    <property type="match status" value="1"/>
</dbReference>
<gene>
    <name evidence="3" type="primary">proX</name>
    <name evidence="3" type="ORF">GCM10007359_16950</name>
</gene>
<dbReference type="Gene3D" id="3.40.190.10">
    <property type="entry name" value="Periplasmic binding protein-like II"/>
    <property type="match status" value="1"/>
</dbReference>
<comment type="caution">
    <text evidence="3">The sequence shown here is derived from an EMBL/GenBank/DDBJ whole genome shotgun (WGS) entry which is preliminary data.</text>
</comment>
<evidence type="ECO:0000259" key="2">
    <source>
        <dbReference type="Pfam" id="PF04069"/>
    </source>
</evidence>
<organism evidence="3 4">
    <name type="scientific">Rothia aerolata</name>
    <dbReference type="NCBI Taxonomy" id="1812262"/>
    <lineage>
        <taxon>Bacteria</taxon>
        <taxon>Bacillati</taxon>
        <taxon>Actinomycetota</taxon>
        <taxon>Actinomycetes</taxon>
        <taxon>Micrococcales</taxon>
        <taxon>Micrococcaceae</taxon>
        <taxon>Rothia</taxon>
    </lineage>
</organism>
<keyword evidence="4" id="KW-1185">Reference proteome</keyword>
<evidence type="ECO:0000313" key="4">
    <source>
        <dbReference type="Proteomes" id="UP000600171"/>
    </source>
</evidence>
<keyword evidence="1" id="KW-0732">Signal</keyword>
<evidence type="ECO:0000313" key="3">
    <source>
        <dbReference type="EMBL" id="GGH64549.1"/>
    </source>
</evidence>
<dbReference type="InterPro" id="IPR006311">
    <property type="entry name" value="TAT_signal"/>
</dbReference>
<dbReference type="RefSeq" id="WP_188359944.1">
    <property type="nucleotide sequence ID" value="NZ_BMDC01000003.1"/>
</dbReference>
<feature type="chain" id="PRO_5039710208" evidence="1">
    <location>
        <begin position="22"/>
        <end position="306"/>
    </location>
</feature>
<dbReference type="SUPFAM" id="SSF53850">
    <property type="entry name" value="Periplasmic binding protein-like II"/>
    <property type="match status" value="1"/>
</dbReference>
<proteinExistence type="predicted"/>
<name>A0A917IU51_9MICC</name>
<dbReference type="EMBL" id="BMDC01000003">
    <property type="protein sequence ID" value="GGH64549.1"/>
    <property type="molecule type" value="Genomic_DNA"/>
</dbReference>
<reference evidence="3 4" key="1">
    <citation type="journal article" date="2014" name="Int. J. Syst. Evol. Microbiol.">
        <title>Complete genome sequence of Corynebacterium casei LMG S-19264T (=DSM 44701T), isolated from a smear-ripened cheese.</title>
        <authorList>
            <consortium name="US DOE Joint Genome Institute (JGI-PGF)"/>
            <person name="Walter F."/>
            <person name="Albersmeier A."/>
            <person name="Kalinowski J."/>
            <person name="Ruckert C."/>
        </authorList>
    </citation>
    <scope>NUCLEOTIDE SEQUENCE [LARGE SCALE GENOMIC DNA]</scope>
    <source>
        <strain evidence="3 4">CCM 8669</strain>
    </source>
</reference>
<dbReference type="PROSITE" id="PS51318">
    <property type="entry name" value="TAT"/>
    <property type="match status" value="1"/>
</dbReference>
<dbReference type="Gene3D" id="3.40.190.120">
    <property type="entry name" value="Osmoprotection protein (prox), domain 2"/>
    <property type="match status" value="1"/>
</dbReference>
<accession>A0A917IU51</accession>
<evidence type="ECO:0000256" key="1">
    <source>
        <dbReference type="SAM" id="SignalP"/>
    </source>
</evidence>
<feature type="signal peptide" evidence="1">
    <location>
        <begin position="1"/>
        <end position="21"/>
    </location>
</feature>
<dbReference type="AlphaFoldDB" id="A0A917IU51"/>
<dbReference type="InterPro" id="IPR007210">
    <property type="entry name" value="ABC_Gly_betaine_transp_sub-bd"/>
</dbReference>
<sequence>MTSLNRRRFFGLAGVSASALALSACGISGETAFGSGSTDGTVVIGSADFTESQIIVEIYAAALKKRGFTAETRPAIGAREAFIGALEEGAVGVVPDYTGNLLLFLDTSATAVTAEEILSSLKDALPEELSVLEPAPAENKDSMVVTSETASSLGLRSMADLSAHPELKLGAPPEFAERSYGLPGLKSKYGFEPAEFSPINDGGGPLTVQALLDDDVQVVDLFSTDPAISRNNLVILEDPGNNFIAQQVVPVVNGKLVSVAAADVLNEVSALLTTEDLVALNDRVSGEEKANVATAAGDWVEEKFPS</sequence>
<dbReference type="GO" id="GO:0022857">
    <property type="term" value="F:transmembrane transporter activity"/>
    <property type="evidence" value="ECO:0007669"/>
    <property type="project" value="InterPro"/>
</dbReference>
<dbReference type="Pfam" id="PF04069">
    <property type="entry name" value="OpuAC"/>
    <property type="match status" value="1"/>
</dbReference>
<dbReference type="GO" id="GO:0043190">
    <property type="term" value="C:ATP-binding cassette (ABC) transporter complex"/>
    <property type="evidence" value="ECO:0007669"/>
    <property type="project" value="InterPro"/>
</dbReference>
<feature type="domain" description="ABC-type glycine betaine transport system substrate-binding" evidence="2">
    <location>
        <begin position="41"/>
        <end position="302"/>
    </location>
</feature>